<dbReference type="GO" id="GO:0016020">
    <property type="term" value="C:membrane"/>
    <property type="evidence" value="ECO:0007669"/>
    <property type="project" value="InterPro"/>
</dbReference>
<proteinExistence type="predicted"/>
<evidence type="ECO:0000313" key="12">
    <source>
        <dbReference type="EMBL" id="RYP87070.1"/>
    </source>
</evidence>
<feature type="transmembrane region" description="Helical" evidence="10">
    <location>
        <begin position="94"/>
        <end position="116"/>
    </location>
</feature>
<dbReference type="GO" id="GO:0046983">
    <property type="term" value="F:protein dimerization activity"/>
    <property type="evidence" value="ECO:0007669"/>
    <property type="project" value="InterPro"/>
</dbReference>
<keyword evidence="10" id="KW-0472">Membrane</keyword>
<keyword evidence="3" id="KW-0597">Phosphoprotein</keyword>
<sequence>MYVRGPRDAGGVALALVVLAGDVAGAVLLAQALPYLSPVDVVLAPTVGGLHAAAAALVGLGVVRGHGFAALVAVATGLGAPALALGLAQTSYAWVAVGSLQSWVAPGVLGLALLTVRGGARDRFGRSALAVVSGLALCWTAIRVTTYDPAAWEWCRCVENPLAVGGSAASYPRVETWLTVAAVAAAVVTVTATGVALVRRPGRTGPAELAVAAGVATWAAAAIVAGTWSLVAVGGPDPWLGHLGTAALLLVLGAFLVRAAHLRPSRAHVADLLLAAREENDPDRLRELVARAVGQPDAVVLWWSAEAGAYRDHHGETATPDEVAGLPQATRLVVDSGDRPIAVVLGTEPLPDDPSVVEPVAEALRLATENKRLAEELRATLAEVRESRARIVVASDEARKRIERDLHDGAQQLLISTGVKLNLASTRAAGDPELARTLAQASDELGRALTELRQLAGGITPTALVHGDLGDALEELAMRCPVPTEVRVAGDDQVEADAAATAYFVVAECLSNVAKHSGATGATVLVERGSPLRVRVTDDGDGGADPTRGSGLRGLADRVEARGGALEVTSSGAGTTVTATLPGQPGEPA</sequence>
<evidence type="ECO:0000256" key="8">
    <source>
        <dbReference type="ARBA" id="ARBA00023012"/>
    </source>
</evidence>
<dbReference type="InterPro" id="IPR050482">
    <property type="entry name" value="Sensor_HK_TwoCompSys"/>
</dbReference>
<feature type="transmembrane region" description="Helical" evidence="10">
    <location>
        <begin position="42"/>
        <end position="63"/>
    </location>
</feature>
<dbReference type="GO" id="GO:0000155">
    <property type="term" value="F:phosphorelay sensor kinase activity"/>
    <property type="evidence" value="ECO:0007669"/>
    <property type="project" value="InterPro"/>
</dbReference>
<keyword evidence="10" id="KW-0812">Transmembrane</keyword>
<accession>A0A4Q4ZFW8</accession>
<dbReference type="Pfam" id="PF07730">
    <property type="entry name" value="HisKA_3"/>
    <property type="match status" value="1"/>
</dbReference>
<evidence type="ECO:0000256" key="3">
    <source>
        <dbReference type="ARBA" id="ARBA00022553"/>
    </source>
</evidence>
<feature type="transmembrane region" description="Helical" evidence="10">
    <location>
        <begin position="128"/>
        <end position="146"/>
    </location>
</feature>
<feature type="transmembrane region" description="Helical" evidence="10">
    <location>
        <begin position="68"/>
        <end position="88"/>
    </location>
</feature>
<dbReference type="PANTHER" id="PTHR24421:SF10">
    <property type="entry name" value="NITRATE_NITRITE SENSOR PROTEIN NARQ"/>
    <property type="match status" value="1"/>
</dbReference>
<dbReference type="Gene3D" id="3.30.565.10">
    <property type="entry name" value="Histidine kinase-like ATPase, C-terminal domain"/>
    <property type="match status" value="1"/>
</dbReference>
<gene>
    <name evidence="12" type="ORF">EKO23_07305</name>
</gene>
<dbReference type="CDD" id="cd16917">
    <property type="entry name" value="HATPase_UhpB-NarQ-NarX-like"/>
    <property type="match status" value="1"/>
</dbReference>
<evidence type="ECO:0000256" key="7">
    <source>
        <dbReference type="ARBA" id="ARBA00022840"/>
    </source>
</evidence>
<evidence type="ECO:0000313" key="13">
    <source>
        <dbReference type="Proteomes" id="UP000295198"/>
    </source>
</evidence>
<evidence type="ECO:0000256" key="4">
    <source>
        <dbReference type="ARBA" id="ARBA00022679"/>
    </source>
</evidence>
<feature type="transmembrane region" description="Helical" evidence="10">
    <location>
        <begin position="239"/>
        <end position="257"/>
    </location>
</feature>
<keyword evidence="5" id="KW-0547">Nucleotide-binding</keyword>
<feature type="transmembrane region" description="Helical" evidence="10">
    <location>
        <begin position="210"/>
        <end position="233"/>
    </location>
</feature>
<dbReference type="InterPro" id="IPR011712">
    <property type="entry name" value="Sig_transdc_His_kin_sub3_dim/P"/>
</dbReference>
<dbReference type="InterPro" id="IPR036890">
    <property type="entry name" value="HATPase_C_sf"/>
</dbReference>
<feature type="domain" description="Signal transduction histidine kinase subgroup 3 dimerisation and phosphoacceptor" evidence="11">
    <location>
        <begin position="399"/>
        <end position="464"/>
    </location>
</feature>
<dbReference type="RefSeq" id="WP_134715697.1">
    <property type="nucleotide sequence ID" value="NZ_SDKM01000008.1"/>
</dbReference>
<evidence type="ECO:0000256" key="10">
    <source>
        <dbReference type="SAM" id="Phobius"/>
    </source>
</evidence>
<keyword evidence="10" id="KW-1133">Transmembrane helix</keyword>
<dbReference type="EC" id="2.7.13.3" evidence="2"/>
<evidence type="ECO:0000256" key="6">
    <source>
        <dbReference type="ARBA" id="ARBA00022777"/>
    </source>
</evidence>
<dbReference type="OrthoDB" id="3217947at2"/>
<organism evidence="12 13">
    <name type="scientific">Nocardioides guangzhouensis</name>
    <dbReference type="NCBI Taxonomy" id="2497878"/>
    <lineage>
        <taxon>Bacteria</taxon>
        <taxon>Bacillati</taxon>
        <taxon>Actinomycetota</taxon>
        <taxon>Actinomycetes</taxon>
        <taxon>Propionibacteriales</taxon>
        <taxon>Nocardioidaceae</taxon>
        <taxon>Nocardioides</taxon>
    </lineage>
</organism>
<evidence type="ECO:0000256" key="1">
    <source>
        <dbReference type="ARBA" id="ARBA00000085"/>
    </source>
</evidence>
<dbReference type="Gene3D" id="1.20.5.1930">
    <property type="match status" value="1"/>
</dbReference>
<dbReference type="EMBL" id="SDKM01000008">
    <property type="protein sequence ID" value="RYP87070.1"/>
    <property type="molecule type" value="Genomic_DNA"/>
</dbReference>
<keyword evidence="4" id="KW-0808">Transferase</keyword>
<name>A0A4Q4ZFW8_9ACTN</name>
<reference evidence="12 13" key="1">
    <citation type="submission" date="2019-01" db="EMBL/GenBank/DDBJ databases">
        <title>Nocardioides guangzhouensis sp. nov., an actinobacterium isolated from soil.</title>
        <authorList>
            <person name="Fu Y."/>
            <person name="Cai Y."/>
            <person name="Lin Z."/>
            <person name="Chen P."/>
        </authorList>
    </citation>
    <scope>NUCLEOTIDE SEQUENCE [LARGE SCALE GENOMIC DNA]</scope>
    <source>
        <strain evidence="12 13">130</strain>
    </source>
</reference>
<evidence type="ECO:0000256" key="2">
    <source>
        <dbReference type="ARBA" id="ARBA00012438"/>
    </source>
</evidence>
<feature type="region of interest" description="Disordered" evidence="9">
    <location>
        <begin position="569"/>
        <end position="589"/>
    </location>
</feature>
<dbReference type="GO" id="GO:0005524">
    <property type="term" value="F:ATP binding"/>
    <property type="evidence" value="ECO:0007669"/>
    <property type="project" value="UniProtKB-KW"/>
</dbReference>
<feature type="compositionally biased region" description="Low complexity" evidence="9">
    <location>
        <begin position="569"/>
        <end position="580"/>
    </location>
</feature>
<dbReference type="Proteomes" id="UP000295198">
    <property type="component" value="Unassembled WGS sequence"/>
</dbReference>
<feature type="transmembrane region" description="Helical" evidence="10">
    <location>
        <begin position="177"/>
        <end position="198"/>
    </location>
</feature>
<keyword evidence="13" id="KW-1185">Reference proteome</keyword>
<protein>
    <recommendedName>
        <fullName evidence="2">histidine kinase</fullName>
        <ecNumber evidence="2">2.7.13.3</ecNumber>
    </recommendedName>
</protein>
<keyword evidence="7" id="KW-0067">ATP-binding</keyword>
<dbReference type="AlphaFoldDB" id="A0A4Q4ZFW8"/>
<comment type="catalytic activity">
    <reaction evidence="1">
        <text>ATP + protein L-histidine = ADP + protein N-phospho-L-histidine.</text>
        <dbReference type="EC" id="2.7.13.3"/>
    </reaction>
</comment>
<evidence type="ECO:0000256" key="9">
    <source>
        <dbReference type="SAM" id="MobiDB-lite"/>
    </source>
</evidence>
<comment type="caution">
    <text evidence="12">The sequence shown here is derived from an EMBL/GenBank/DDBJ whole genome shotgun (WGS) entry which is preliminary data.</text>
</comment>
<dbReference type="SUPFAM" id="SSF55874">
    <property type="entry name" value="ATPase domain of HSP90 chaperone/DNA topoisomerase II/histidine kinase"/>
    <property type="match status" value="1"/>
</dbReference>
<keyword evidence="6" id="KW-0418">Kinase</keyword>
<keyword evidence="8" id="KW-0902">Two-component regulatory system</keyword>
<evidence type="ECO:0000259" key="11">
    <source>
        <dbReference type="Pfam" id="PF07730"/>
    </source>
</evidence>
<dbReference type="PANTHER" id="PTHR24421">
    <property type="entry name" value="NITRATE/NITRITE SENSOR PROTEIN NARX-RELATED"/>
    <property type="match status" value="1"/>
</dbReference>
<evidence type="ECO:0000256" key="5">
    <source>
        <dbReference type="ARBA" id="ARBA00022741"/>
    </source>
</evidence>